<organism evidence="1 2">
    <name type="scientific">Phytobacter diazotrophicus</name>
    <dbReference type="NCBI Taxonomy" id="395631"/>
    <lineage>
        <taxon>Bacteria</taxon>
        <taxon>Pseudomonadati</taxon>
        <taxon>Pseudomonadota</taxon>
        <taxon>Gammaproteobacteria</taxon>
        <taxon>Enterobacterales</taxon>
        <taxon>Enterobacteriaceae</taxon>
        <taxon>Phytobacter</taxon>
    </lineage>
</organism>
<accession>A0ABN6LV53</accession>
<sequence length="45" mass="5153">MVSFYASRHIPFIKQVQTPALTTILSFTKGMSANSRQHFVNKKIQ</sequence>
<evidence type="ECO:0000313" key="2">
    <source>
        <dbReference type="Proteomes" id="UP001320460"/>
    </source>
</evidence>
<keyword evidence="2" id="KW-1185">Reference proteome</keyword>
<proteinExistence type="predicted"/>
<evidence type="ECO:0000313" key="1">
    <source>
        <dbReference type="EMBL" id="BDD53027.1"/>
    </source>
</evidence>
<reference evidence="1 2" key="1">
    <citation type="submission" date="2021-12" db="EMBL/GenBank/DDBJ databases">
        <title>Complete genome sequence of Phytobacter diazotrophicus TA9734.</title>
        <authorList>
            <person name="Kubota H."/>
            <person name="Nakayama Y."/>
            <person name="Ariyoshi T."/>
        </authorList>
    </citation>
    <scope>NUCLEOTIDE SEQUENCE [LARGE SCALE GENOMIC DNA]</scope>
    <source>
        <strain evidence="1 2">TA9734</strain>
    </source>
</reference>
<name>A0ABN6LV53_9ENTR</name>
<gene>
    <name evidence="1" type="ORF">PDTA9734_45140</name>
</gene>
<dbReference type="Proteomes" id="UP001320460">
    <property type="component" value="Chromosome"/>
</dbReference>
<protein>
    <submittedName>
        <fullName evidence="1">Uncharacterized protein</fullName>
    </submittedName>
</protein>
<dbReference type="EMBL" id="AP025334">
    <property type="protein sequence ID" value="BDD53027.1"/>
    <property type="molecule type" value="Genomic_DNA"/>
</dbReference>